<protein>
    <submittedName>
        <fullName evidence="2">Phloem protein 2-A1</fullName>
    </submittedName>
</protein>
<feature type="compositionally biased region" description="Basic and acidic residues" evidence="1">
    <location>
        <begin position="1"/>
        <end position="11"/>
    </location>
</feature>
<gene>
    <name evidence="2" type="ORF">STAS_17700</name>
</gene>
<reference evidence="3" key="1">
    <citation type="journal article" date="2019" name="Curr. Biol.">
        <title>Genome Sequence of Striga asiatica Provides Insight into the Evolution of Plant Parasitism.</title>
        <authorList>
            <person name="Yoshida S."/>
            <person name="Kim S."/>
            <person name="Wafula E.K."/>
            <person name="Tanskanen J."/>
            <person name="Kim Y.M."/>
            <person name="Honaas L."/>
            <person name="Yang Z."/>
            <person name="Spallek T."/>
            <person name="Conn C.E."/>
            <person name="Ichihashi Y."/>
            <person name="Cheong K."/>
            <person name="Cui S."/>
            <person name="Der J.P."/>
            <person name="Gundlach H."/>
            <person name="Jiao Y."/>
            <person name="Hori C."/>
            <person name="Ishida J.K."/>
            <person name="Kasahara H."/>
            <person name="Kiba T."/>
            <person name="Kim M.S."/>
            <person name="Koo N."/>
            <person name="Laohavisit A."/>
            <person name="Lee Y.H."/>
            <person name="Lumba S."/>
            <person name="McCourt P."/>
            <person name="Mortimer J.C."/>
            <person name="Mutuku J.M."/>
            <person name="Nomura T."/>
            <person name="Sasaki-Sekimoto Y."/>
            <person name="Seto Y."/>
            <person name="Wang Y."/>
            <person name="Wakatake T."/>
            <person name="Sakakibara H."/>
            <person name="Demura T."/>
            <person name="Yamaguchi S."/>
            <person name="Yoneyama K."/>
            <person name="Manabe R.I."/>
            <person name="Nelson D.C."/>
            <person name="Schulman A.H."/>
            <person name="Timko M.P."/>
            <person name="dePamphilis C.W."/>
            <person name="Choi D."/>
            <person name="Shirasu K."/>
        </authorList>
    </citation>
    <scope>NUCLEOTIDE SEQUENCE [LARGE SCALE GENOMIC DNA]</scope>
    <source>
        <strain evidence="3">cv. UVA1</strain>
    </source>
</reference>
<feature type="compositionally biased region" description="Low complexity" evidence="1">
    <location>
        <begin position="12"/>
        <end position="28"/>
    </location>
</feature>
<dbReference type="Proteomes" id="UP000325081">
    <property type="component" value="Unassembled WGS sequence"/>
</dbReference>
<dbReference type="Pfam" id="PF14299">
    <property type="entry name" value="PP2"/>
    <property type="match status" value="1"/>
</dbReference>
<keyword evidence="3" id="KW-1185">Reference proteome</keyword>
<dbReference type="GO" id="GO:0030246">
    <property type="term" value="F:carbohydrate binding"/>
    <property type="evidence" value="ECO:0007669"/>
    <property type="project" value="InterPro"/>
</dbReference>
<dbReference type="PANTHER" id="PTHR48478">
    <property type="entry name" value="LECTIN-LIKE"/>
    <property type="match status" value="1"/>
</dbReference>
<dbReference type="InterPro" id="IPR025886">
    <property type="entry name" value="PP2-like"/>
</dbReference>
<evidence type="ECO:0000313" key="3">
    <source>
        <dbReference type="Proteomes" id="UP000325081"/>
    </source>
</evidence>
<sequence>MGAELSHDKPSEPSANGPSNNANNPNVNQKTKEVPLPHNYEAILKHADSPVDKSSPSKILEQLQAGVFLNQNKKKYWVEKGSNSNCFFLFARDLSITWAEDSRLWAWPLLQESSDEGLEVAELLNVCWLELHGKFELHNLSPETIYEIVFVLKLKDPAYGWELPVNVRLTLPDGSKQEHKENLLEKPRGKWFEMTAGEFKSSSEKLGEIEFSIYEYEGGEWKKGLLVKGVSIRPKGSVV</sequence>
<evidence type="ECO:0000256" key="1">
    <source>
        <dbReference type="SAM" id="MobiDB-lite"/>
    </source>
</evidence>
<dbReference type="InterPro" id="IPR052147">
    <property type="entry name" value="PP2-like/Lectin"/>
</dbReference>
<comment type="caution">
    <text evidence="2">The sequence shown here is derived from an EMBL/GenBank/DDBJ whole genome shotgun (WGS) entry which is preliminary data.</text>
</comment>
<name>A0A5A7Q6W4_STRAF</name>
<organism evidence="2 3">
    <name type="scientific">Striga asiatica</name>
    <name type="common">Asiatic witchweed</name>
    <name type="synonym">Buchnera asiatica</name>
    <dbReference type="NCBI Taxonomy" id="4170"/>
    <lineage>
        <taxon>Eukaryota</taxon>
        <taxon>Viridiplantae</taxon>
        <taxon>Streptophyta</taxon>
        <taxon>Embryophyta</taxon>
        <taxon>Tracheophyta</taxon>
        <taxon>Spermatophyta</taxon>
        <taxon>Magnoliopsida</taxon>
        <taxon>eudicotyledons</taxon>
        <taxon>Gunneridae</taxon>
        <taxon>Pentapetalae</taxon>
        <taxon>asterids</taxon>
        <taxon>lamiids</taxon>
        <taxon>Lamiales</taxon>
        <taxon>Orobanchaceae</taxon>
        <taxon>Buchnereae</taxon>
        <taxon>Striga</taxon>
    </lineage>
</organism>
<feature type="region of interest" description="Disordered" evidence="1">
    <location>
        <begin position="1"/>
        <end position="35"/>
    </location>
</feature>
<proteinExistence type="predicted"/>
<dbReference type="EMBL" id="BKCP01006049">
    <property type="protein sequence ID" value="GER41003.1"/>
    <property type="molecule type" value="Genomic_DNA"/>
</dbReference>
<dbReference type="OrthoDB" id="533833at2759"/>
<accession>A0A5A7Q6W4</accession>
<dbReference type="PANTHER" id="PTHR48478:SF1">
    <property type="entry name" value="LECTIN-LIKE"/>
    <property type="match status" value="1"/>
</dbReference>
<evidence type="ECO:0000313" key="2">
    <source>
        <dbReference type="EMBL" id="GER41003.1"/>
    </source>
</evidence>
<dbReference type="AlphaFoldDB" id="A0A5A7Q6W4"/>